<dbReference type="AlphaFoldDB" id="A0ABD3N601"/>
<organism evidence="1 2">
    <name type="scientific">Cyclotella atomus</name>
    <dbReference type="NCBI Taxonomy" id="382360"/>
    <lineage>
        <taxon>Eukaryota</taxon>
        <taxon>Sar</taxon>
        <taxon>Stramenopiles</taxon>
        <taxon>Ochrophyta</taxon>
        <taxon>Bacillariophyta</taxon>
        <taxon>Coscinodiscophyceae</taxon>
        <taxon>Thalassiosirophycidae</taxon>
        <taxon>Stephanodiscales</taxon>
        <taxon>Stephanodiscaceae</taxon>
        <taxon>Cyclotella</taxon>
    </lineage>
</organism>
<reference evidence="1 2" key="1">
    <citation type="submission" date="2024-10" db="EMBL/GenBank/DDBJ databases">
        <title>Updated reference genomes for cyclostephanoid diatoms.</title>
        <authorList>
            <person name="Roberts W.R."/>
            <person name="Alverson A.J."/>
        </authorList>
    </citation>
    <scope>NUCLEOTIDE SEQUENCE [LARGE SCALE GENOMIC DNA]</scope>
    <source>
        <strain evidence="1 2">AJA010-31</strain>
    </source>
</reference>
<proteinExistence type="predicted"/>
<name>A0ABD3N601_9STRA</name>
<evidence type="ECO:0000313" key="1">
    <source>
        <dbReference type="EMBL" id="KAL3770768.1"/>
    </source>
</evidence>
<dbReference type="EMBL" id="JALLPJ020001301">
    <property type="protein sequence ID" value="KAL3770768.1"/>
    <property type="molecule type" value="Genomic_DNA"/>
</dbReference>
<evidence type="ECO:0000313" key="2">
    <source>
        <dbReference type="Proteomes" id="UP001530400"/>
    </source>
</evidence>
<keyword evidence="2" id="KW-1185">Reference proteome</keyword>
<protein>
    <submittedName>
        <fullName evidence="1">Uncharacterized protein</fullName>
    </submittedName>
</protein>
<gene>
    <name evidence="1" type="ORF">ACHAWO_007768</name>
</gene>
<accession>A0ABD3N601</accession>
<comment type="caution">
    <text evidence="1">The sequence shown here is derived from an EMBL/GenBank/DDBJ whole genome shotgun (WGS) entry which is preliminary data.</text>
</comment>
<sequence length="215" mass="23895">MLQKRVQQNSYVAFNRASPRASTPCIIRHVSNVLEYAAKKDVTSMTANEVDAAATYRRESDTSFNGSDLSIESQAIYNSQRRKSSFLNTSSRSLDAPTKRVLFAQHSQVKVYEVNLAHRKSYTSEDEHGFKVEAYIDALHIREAITTHPGASVKNPIKHLIELNLLSAEELVGPEHKISEVSGKKKKEGSCNDCYCSCCILVGSSRGNAKDEPKD</sequence>
<dbReference type="Proteomes" id="UP001530400">
    <property type="component" value="Unassembled WGS sequence"/>
</dbReference>